<dbReference type="Proteomes" id="UP000078396">
    <property type="component" value="Unassembled WGS sequence"/>
</dbReference>
<feature type="domain" description="HTH tetR-type" evidence="5">
    <location>
        <begin position="9"/>
        <end position="69"/>
    </location>
</feature>
<keyword evidence="1" id="KW-0805">Transcription regulation</keyword>
<evidence type="ECO:0000259" key="5">
    <source>
        <dbReference type="PROSITE" id="PS50977"/>
    </source>
</evidence>
<dbReference type="PANTHER" id="PTHR47506:SF1">
    <property type="entry name" value="HTH-TYPE TRANSCRIPTIONAL REGULATOR YJDC"/>
    <property type="match status" value="1"/>
</dbReference>
<dbReference type="SUPFAM" id="SSF46689">
    <property type="entry name" value="Homeodomain-like"/>
    <property type="match status" value="1"/>
</dbReference>
<evidence type="ECO:0000256" key="3">
    <source>
        <dbReference type="ARBA" id="ARBA00023163"/>
    </source>
</evidence>
<evidence type="ECO:0000313" key="7">
    <source>
        <dbReference type="Proteomes" id="UP000078396"/>
    </source>
</evidence>
<reference evidence="6 7" key="1">
    <citation type="submission" date="2016-04" db="EMBL/GenBank/DDBJ databases">
        <title>Draft Genome Sequences of Staphylococcus capitis Strain H36, S. capitis Strain H65, S. cohnii Strain H62, S. hominis Strain H69, Mycobacterium iranicum Strain H39, Plantibacter sp. Strain H53, Pseudomonas oryzihabitans Strain H72, and Microbacterium sp. Strain H83, isolated from residential settings.</title>
        <authorList>
            <person name="Lymperopoulou D."/>
            <person name="Adams R.I."/>
            <person name="Lindow S."/>
            <person name="Coil D.A."/>
            <person name="Jospin G."/>
            <person name="Eisen J.A."/>
        </authorList>
    </citation>
    <scope>NUCLEOTIDE SEQUENCE [LARGE SCALE GENOMIC DNA]</scope>
    <source>
        <strain evidence="6 7">H39</strain>
    </source>
</reference>
<dbReference type="GO" id="GO:0003677">
    <property type="term" value="F:DNA binding"/>
    <property type="evidence" value="ECO:0007669"/>
    <property type="project" value="UniProtKB-UniRule"/>
</dbReference>
<dbReference type="InterPro" id="IPR036271">
    <property type="entry name" value="Tet_transcr_reg_TetR-rel_C_sf"/>
</dbReference>
<dbReference type="InterPro" id="IPR023772">
    <property type="entry name" value="DNA-bd_HTH_TetR-type_CS"/>
</dbReference>
<dbReference type="RefSeq" id="WP_064284119.1">
    <property type="nucleotide sequence ID" value="NZ_LWCS01000050.1"/>
</dbReference>
<accession>A0A178LQD3</accession>
<evidence type="ECO:0000256" key="1">
    <source>
        <dbReference type="ARBA" id="ARBA00023015"/>
    </source>
</evidence>
<dbReference type="Gene3D" id="1.10.10.60">
    <property type="entry name" value="Homeodomain-like"/>
    <property type="match status" value="1"/>
</dbReference>
<dbReference type="PROSITE" id="PS01081">
    <property type="entry name" value="HTH_TETR_1"/>
    <property type="match status" value="1"/>
</dbReference>
<dbReference type="Pfam" id="PF00440">
    <property type="entry name" value="TetR_N"/>
    <property type="match status" value="1"/>
</dbReference>
<dbReference type="InterPro" id="IPR009057">
    <property type="entry name" value="Homeodomain-like_sf"/>
</dbReference>
<dbReference type="SUPFAM" id="SSF48498">
    <property type="entry name" value="Tetracyclin repressor-like, C-terminal domain"/>
    <property type="match status" value="1"/>
</dbReference>
<dbReference type="Pfam" id="PF16925">
    <property type="entry name" value="TetR_C_13"/>
    <property type="match status" value="1"/>
</dbReference>
<sequence length="209" mass="22108">MAARGRPREFDRTLALEQAMGLFWDKGFEGTSMADLTAAMGIGSTSLYAAFGAKDDLFREAVNHYLQTVGGEIWAAVREADTAYGAVENFLLATATSFTRADHPAGCLVVLSALHTNGATDALRADLTAKREQNTRDLAARLAEGVENGEIPASADVNAIARFYITVQQGMSIQARDGADRATLEGIARAGLSAWDSLTATTDGATSTK</sequence>
<proteinExistence type="predicted"/>
<evidence type="ECO:0000256" key="4">
    <source>
        <dbReference type="PROSITE-ProRule" id="PRU00335"/>
    </source>
</evidence>
<evidence type="ECO:0000256" key="2">
    <source>
        <dbReference type="ARBA" id="ARBA00023125"/>
    </source>
</evidence>
<name>A0A178LQD3_MYCIR</name>
<dbReference type="Gene3D" id="1.10.357.10">
    <property type="entry name" value="Tetracycline Repressor, domain 2"/>
    <property type="match status" value="1"/>
</dbReference>
<dbReference type="EMBL" id="LWCS01000050">
    <property type="protein sequence ID" value="OAN33005.1"/>
    <property type="molecule type" value="Genomic_DNA"/>
</dbReference>
<dbReference type="PANTHER" id="PTHR47506">
    <property type="entry name" value="TRANSCRIPTIONAL REGULATORY PROTEIN"/>
    <property type="match status" value="1"/>
</dbReference>
<dbReference type="AlphaFoldDB" id="A0A178LQD3"/>
<dbReference type="InterPro" id="IPR011075">
    <property type="entry name" value="TetR_C"/>
</dbReference>
<protein>
    <submittedName>
        <fullName evidence="6">TetR family transcriptional regulator</fullName>
    </submittedName>
</protein>
<keyword evidence="2 4" id="KW-0238">DNA-binding</keyword>
<keyword evidence="3" id="KW-0804">Transcription</keyword>
<comment type="caution">
    <text evidence="6">The sequence shown here is derived from an EMBL/GenBank/DDBJ whole genome shotgun (WGS) entry which is preliminary data.</text>
</comment>
<dbReference type="PROSITE" id="PS50977">
    <property type="entry name" value="HTH_TETR_2"/>
    <property type="match status" value="1"/>
</dbReference>
<dbReference type="OrthoDB" id="9805134at2"/>
<organism evidence="6 7">
    <name type="scientific">Mycolicibacterium iranicum</name>
    <name type="common">Mycobacterium iranicum</name>
    <dbReference type="NCBI Taxonomy" id="912594"/>
    <lineage>
        <taxon>Bacteria</taxon>
        <taxon>Bacillati</taxon>
        <taxon>Actinomycetota</taxon>
        <taxon>Actinomycetes</taxon>
        <taxon>Mycobacteriales</taxon>
        <taxon>Mycobacteriaceae</taxon>
        <taxon>Mycolicibacterium</taxon>
    </lineage>
</organism>
<dbReference type="InterPro" id="IPR001647">
    <property type="entry name" value="HTH_TetR"/>
</dbReference>
<feature type="DNA-binding region" description="H-T-H motif" evidence="4">
    <location>
        <begin position="32"/>
        <end position="51"/>
    </location>
</feature>
<evidence type="ECO:0000313" key="6">
    <source>
        <dbReference type="EMBL" id="OAN33005.1"/>
    </source>
</evidence>
<gene>
    <name evidence="6" type="ORF">A4X20_28055</name>
</gene>